<dbReference type="InterPro" id="IPR000014">
    <property type="entry name" value="PAS"/>
</dbReference>
<dbReference type="InterPro" id="IPR011006">
    <property type="entry name" value="CheY-like_superfamily"/>
</dbReference>
<keyword evidence="2" id="KW-0973">c-di-GMP</keyword>
<dbReference type="Pfam" id="PF00990">
    <property type="entry name" value="GGDEF"/>
    <property type="match status" value="1"/>
</dbReference>
<evidence type="ECO:0000256" key="2">
    <source>
        <dbReference type="ARBA" id="ARBA00022636"/>
    </source>
</evidence>
<dbReference type="Gene3D" id="3.40.50.2300">
    <property type="match status" value="1"/>
</dbReference>
<dbReference type="InterPro" id="IPR043128">
    <property type="entry name" value="Rev_trsase/Diguanyl_cyclase"/>
</dbReference>
<evidence type="ECO:0000313" key="8">
    <source>
        <dbReference type="EMBL" id="STX35654.1"/>
    </source>
</evidence>
<dbReference type="CDD" id="cd01948">
    <property type="entry name" value="EAL"/>
    <property type="match status" value="1"/>
</dbReference>
<dbReference type="Pfam" id="PF13188">
    <property type="entry name" value="PAS_8"/>
    <property type="match status" value="1"/>
</dbReference>
<dbReference type="PANTHER" id="PTHR44757">
    <property type="entry name" value="DIGUANYLATE CYCLASE DGCP"/>
    <property type="match status" value="1"/>
</dbReference>
<organism evidence="8 10">
    <name type="scientific">Legionella cincinnatiensis</name>
    <dbReference type="NCBI Taxonomy" id="28085"/>
    <lineage>
        <taxon>Bacteria</taxon>
        <taxon>Pseudomonadati</taxon>
        <taxon>Pseudomonadota</taxon>
        <taxon>Gammaproteobacteria</taxon>
        <taxon>Legionellales</taxon>
        <taxon>Legionellaceae</taxon>
        <taxon>Legionella</taxon>
    </lineage>
</organism>
<dbReference type="InterPro" id="IPR001633">
    <property type="entry name" value="EAL_dom"/>
</dbReference>
<dbReference type="InterPro" id="IPR035965">
    <property type="entry name" value="PAS-like_dom_sf"/>
</dbReference>
<dbReference type="Proteomes" id="UP000255316">
    <property type="component" value="Unassembled WGS sequence"/>
</dbReference>
<dbReference type="Pfam" id="PF00563">
    <property type="entry name" value="EAL"/>
    <property type="match status" value="1"/>
</dbReference>
<protein>
    <recommendedName>
        <fullName evidence="1">cyclic-guanylate-specific phosphodiesterase</fullName>
        <ecNumber evidence="1">3.1.4.52</ecNumber>
    </recommendedName>
</protein>
<evidence type="ECO:0000259" key="4">
    <source>
        <dbReference type="PROSITE" id="PS50110"/>
    </source>
</evidence>
<dbReference type="RefSeq" id="WP_058465708.1">
    <property type="nucleotide sequence ID" value="NZ_CAAAHQ010000003.1"/>
</dbReference>
<dbReference type="SUPFAM" id="SSF55073">
    <property type="entry name" value="Nucleotide cyclase"/>
    <property type="match status" value="1"/>
</dbReference>
<dbReference type="Pfam" id="PF00072">
    <property type="entry name" value="Response_reg"/>
    <property type="match status" value="1"/>
</dbReference>
<dbReference type="AlphaFoldDB" id="A0A378IUH0"/>
<evidence type="ECO:0000259" key="5">
    <source>
        <dbReference type="PROSITE" id="PS50883"/>
    </source>
</evidence>
<dbReference type="Gene3D" id="3.30.70.270">
    <property type="match status" value="1"/>
</dbReference>
<evidence type="ECO:0000256" key="1">
    <source>
        <dbReference type="ARBA" id="ARBA00012282"/>
    </source>
</evidence>
<dbReference type="CDD" id="cd01949">
    <property type="entry name" value="GGDEF"/>
    <property type="match status" value="1"/>
</dbReference>
<keyword evidence="9" id="KW-1185">Reference proteome</keyword>
<dbReference type="SUPFAM" id="SSF52172">
    <property type="entry name" value="CheY-like"/>
    <property type="match status" value="1"/>
</dbReference>
<sequence length="750" mass="87031">MGDIPLHIMIIDDNSSIHMDFIKVLTSSDARAELAYFEQQLFDDPLLNESENADMERFLPKFIFNTAYQGQEAIKKIKQDLENGIHYALAFVDIRMPPGWDGISTIKQMWQIDPDIQVVICTAYSDFSWGETVKELGMGDNYLILRKPFDIVVVRQLACALTRKWILTNNAKHHEKILQKTVAEQTKSLQQSLSILRSTFESSTDGILVTDLNYKIIDCNSKFISMWDIPKSMLETNDGLIILYYMLNQLFKPKTYLEDLNRLKKNIAEISSSIVSFKNGKTLECYSLPHRLNDVIIGRVWSFHDITERANLEKKLTYQALHDPLTQLPNRVLLIDRIRTSINNANNQKRKFAILYFDLDRFKLVNDSLSHEVGDTLLRMIGQRWSLLVRDGDTLARMGGDEFVMICHRVEKNNIYTIANKILNSMKEPFKITNRDLFITTALGISIYPQDGETANDLLKNADLAMYQAKEQGGNQFSLYDVRLYEHNKQCFLMEAELHNALNNNEFFLVYQPQFNIHQQGLLSVEALIRWKHPQKGLLLPMDFIPFTEETGLIIPIGEWILREVCQQINIWHKNNLPYVQVAVNITSRQLRQPHFIDFVKKILNEYQLNPQYLEFEISENVVITHQDIIYMLNQLKQLGIKIALDDFGTGNSSINYLKQLHIDCIKIDQSFVQNISTSHSDEVIIEAIISMARSFNFKVLAEGVENQKQLDFLKKQHCDEVQGFLFSKPLTSKEIEKYLKHPKMLKRHY</sequence>
<feature type="domain" description="GGDEF" evidence="6">
    <location>
        <begin position="350"/>
        <end position="482"/>
    </location>
</feature>
<keyword evidence="3" id="KW-0597">Phosphoprotein</keyword>
<evidence type="ECO:0000313" key="9">
    <source>
        <dbReference type="Proteomes" id="UP000054854"/>
    </source>
</evidence>
<dbReference type="InterPro" id="IPR000160">
    <property type="entry name" value="GGDEF_dom"/>
</dbReference>
<keyword evidence="8" id="KW-0378">Hydrolase</keyword>
<dbReference type="EMBL" id="UGNX01000001">
    <property type="protein sequence ID" value="STX35654.1"/>
    <property type="molecule type" value="Genomic_DNA"/>
</dbReference>
<gene>
    <name evidence="8" type="primary">gmr_3</name>
    <name evidence="7" type="ORF">Lcin_2586</name>
    <name evidence="8" type="ORF">NCTC12438_02282</name>
</gene>
<dbReference type="Gene3D" id="3.30.450.20">
    <property type="entry name" value="PAS domain"/>
    <property type="match status" value="1"/>
</dbReference>
<dbReference type="EC" id="3.1.4.52" evidence="1"/>
<name>A0A378IUH0_9GAMM</name>
<dbReference type="SMART" id="SM00267">
    <property type="entry name" value="GGDEF"/>
    <property type="match status" value="1"/>
</dbReference>
<feature type="domain" description="Response regulatory" evidence="4">
    <location>
        <begin position="7"/>
        <end position="162"/>
    </location>
</feature>
<dbReference type="STRING" id="28085.Lcin_2586"/>
<dbReference type="InterPro" id="IPR035919">
    <property type="entry name" value="EAL_sf"/>
</dbReference>
<evidence type="ECO:0000259" key="6">
    <source>
        <dbReference type="PROSITE" id="PS50887"/>
    </source>
</evidence>
<dbReference type="GO" id="GO:0071111">
    <property type="term" value="F:cyclic-guanylate-specific phosphodiesterase activity"/>
    <property type="evidence" value="ECO:0007669"/>
    <property type="project" value="UniProtKB-EC"/>
</dbReference>
<reference evidence="8 10" key="2">
    <citation type="submission" date="2018-06" db="EMBL/GenBank/DDBJ databases">
        <authorList>
            <consortium name="Pathogen Informatics"/>
            <person name="Doyle S."/>
        </authorList>
    </citation>
    <scope>NUCLEOTIDE SEQUENCE [LARGE SCALE GENOMIC DNA]</scope>
    <source>
        <strain evidence="8 10">NCTC12438</strain>
    </source>
</reference>
<dbReference type="SMART" id="SM00052">
    <property type="entry name" value="EAL"/>
    <property type="match status" value="1"/>
</dbReference>
<dbReference type="InterPro" id="IPR001789">
    <property type="entry name" value="Sig_transdc_resp-reg_receiver"/>
</dbReference>
<dbReference type="EMBL" id="LNXX01000043">
    <property type="protein sequence ID" value="KTC83214.1"/>
    <property type="molecule type" value="Genomic_DNA"/>
</dbReference>
<dbReference type="PROSITE" id="PS50883">
    <property type="entry name" value="EAL"/>
    <property type="match status" value="1"/>
</dbReference>
<feature type="modified residue" description="4-aspartylphosphate" evidence="3">
    <location>
        <position position="93"/>
    </location>
</feature>
<dbReference type="FunFam" id="3.20.20.450:FF:000001">
    <property type="entry name" value="Cyclic di-GMP phosphodiesterase yahA"/>
    <property type="match status" value="1"/>
</dbReference>
<dbReference type="Gene3D" id="3.20.20.450">
    <property type="entry name" value="EAL domain"/>
    <property type="match status" value="1"/>
</dbReference>
<reference evidence="7 9" key="1">
    <citation type="submission" date="2015-11" db="EMBL/GenBank/DDBJ databases">
        <title>Genomic analysis of 38 Legionella species identifies large and diverse effector repertoires.</title>
        <authorList>
            <person name="Burstein D."/>
            <person name="Amaro F."/>
            <person name="Zusman T."/>
            <person name="Lifshitz Z."/>
            <person name="Cohen O."/>
            <person name="Gilbert J.A."/>
            <person name="Pupko T."/>
            <person name="Shuman H.A."/>
            <person name="Segal G."/>
        </authorList>
    </citation>
    <scope>NUCLEOTIDE SEQUENCE [LARGE SCALE GENOMIC DNA]</scope>
    <source>
        <strain evidence="7 9">CDC#72-OH-14</strain>
    </source>
</reference>
<evidence type="ECO:0000313" key="10">
    <source>
        <dbReference type="Proteomes" id="UP000255316"/>
    </source>
</evidence>
<dbReference type="PANTHER" id="PTHR44757:SF2">
    <property type="entry name" value="BIOFILM ARCHITECTURE MAINTENANCE PROTEIN MBAA"/>
    <property type="match status" value="1"/>
</dbReference>
<dbReference type="PROSITE" id="PS50110">
    <property type="entry name" value="RESPONSE_REGULATORY"/>
    <property type="match status" value="1"/>
</dbReference>
<evidence type="ECO:0000256" key="3">
    <source>
        <dbReference type="PROSITE-ProRule" id="PRU00169"/>
    </source>
</evidence>
<dbReference type="GO" id="GO:0000160">
    <property type="term" value="P:phosphorelay signal transduction system"/>
    <property type="evidence" value="ECO:0007669"/>
    <property type="project" value="InterPro"/>
</dbReference>
<dbReference type="OrthoDB" id="9804951at2"/>
<evidence type="ECO:0000313" key="7">
    <source>
        <dbReference type="EMBL" id="KTC83214.1"/>
    </source>
</evidence>
<feature type="domain" description="EAL" evidence="5">
    <location>
        <begin position="491"/>
        <end position="744"/>
    </location>
</feature>
<dbReference type="NCBIfam" id="TIGR00254">
    <property type="entry name" value="GGDEF"/>
    <property type="match status" value="1"/>
</dbReference>
<dbReference type="InterPro" id="IPR029787">
    <property type="entry name" value="Nucleotide_cyclase"/>
</dbReference>
<dbReference type="SUPFAM" id="SSF55785">
    <property type="entry name" value="PYP-like sensor domain (PAS domain)"/>
    <property type="match status" value="1"/>
</dbReference>
<dbReference type="SUPFAM" id="SSF141868">
    <property type="entry name" value="EAL domain-like"/>
    <property type="match status" value="1"/>
</dbReference>
<dbReference type="PROSITE" id="PS50887">
    <property type="entry name" value="GGDEF"/>
    <property type="match status" value="1"/>
</dbReference>
<proteinExistence type="predicted"/>
<dbReference type="Proteomes" id="UP000054854">
    <property type="component" value="Unassembled WGS sequence"/>
</dbReference>
<accession>A0A378IUH0</accession>
<dbReference type="InterPro" id="IPR052155">
    <property type="entry name" value="Biofilm_reg_signaling"/>
</dbReference>